<gene>
    <name evidence="1" type="ORF">EKN56_12100</name>
</gene>
<accession>A0A411WLF4</accession>
<organism evidence="1 2">
    <name type="scientific">Limnobaculum zhutongyuii</name>
    <dbReference type="NCBI Taxonomy" id="2498113"/>
    <lineage>
        <taxon>Bacteria</taxon>
        <taxon>Pseudomonadati</taxon>
        <taxon>Pseudomonadota</taxon>
        <taxon>Gammaproteobacteria</taxon>
        <taxon>Enterobacterales</taxon>
        <taxon>Budviciaceae</taxon>
        <taxon>Limnobaculum</taxon>
    </lineage>
</organism>
<dbReference type="Proteomes" id="UP000293154">
    <property type="component" value="Chromosome"/>
</dbReference>
<proteinExistence type="predicted"/>
<dbReference type="EMBL" id="CP034752">
    <property type="protein sequence ID" value="QBH97069.1"/>
    <property type="molecule type" value="Genomic_DNA"/>
</dbReference>
<reference evidence="1 2" key="1">
    <citation type="submission" date="2019-03" db="EMBL/GenBank/DDBJ databases">
        <title>Pragia sp. nov. isolated from the gut tract of Carduelis flavirostris.</title>
        <authorList>
            <person name="Ge Y."/>
        </authorList>
    </citation>
    <scope>NUCLEOTIDE SEQUENCE [LARGE SCALE GENOMIC DNA]</scope>
    <source>
        <strain evidence="1 2">CF-458</strain>
    </source>
</reference>
<protein>
    <submittedName>
        <fullName evidence="1">Uncharacterized protein</fullName>
    </submittedName>
</protein>
<dbReference type="RefSeq" id="WP_130592010.1">
    <property type="nucleotide sequence ID" value="NZ_CP034752.1"/>
</dbReference>
<dbReference type="KEGG" id="prag:EKN56_12100"/>
<sequence length="186" mass="20364">MRNLPTEKHQLSEAEIQQQYAVLQACLQNDAPLTLLHIGSQKTLVISGDTGRPAQVQVLNIGSDKTAADYFHHQPPTPDEMENAIMAVEDEVIRIRTSIPAGARLGTSDLSIRDIALIAGLTEQPELTMSLDTMERTFDRLAAVMLGRPAASEGIPGENSFAARLLILREFMHHLAFPAITIVTQD</sequence>
<dbReference type="OrthoDB" id="6504658at2"/>
<evidence type="ECO:0000313" key="2">
    <source>
        <dbReference type="Proteomes" id="UP000293154"/>
    </source>
</evidence>
<name>A0A411WLF4_9GAMM</name>
<dbReference type="Gene3D" id="3.30.420.150">
    <property type="entry name" value="Exopolyphosphatase. Domain 2"/>
    <property type="match status" value="1"/>
</dbReference>
<keyword evidence="2" id="KW-1185">Reference proteome</keyword>
<dbReference type="AlphaFoldDB" id="A0A411WLF4"/>
<evidence type="ECO:0000313" key="1">
    <source>
        <dbReference type="EMBL" id="QBH97069.1"/>
    </source>
</evidence>
<dbReference type="PROSITE" id="PS51257">
    <property type="entry name" value="PROKAR_LIPOPROTEIN"/>
    <property type="match status" value="1"/>
</dbReference>